<dbReference type="PROSITE" id="PS50855">
    <property type="entry name" value="COX1"/>
    <property type="match status" value="1"/>
</dbReference>
<feature type="transmembrane region" description="Helical" evidence="3">
    <location>
        <begin position="443"/>
        <end position="464"/>
    </location>
</feature>
<feature type="transmembrane region" description="Helical" evidence="3">
    <location>
        <begin position="320"/>
        <end position="337"/>
    </location>
</feature>
<keyword evidence="3" id="KW-0812">Transmembrane</keyword>
<dbReference type="EMBL" id="CP036273">
    <property type="protein sequence ID" value="QDU18276.1"/>
    <property type="molecule type" value="Genomic_DNA"/>
</dbReference>
<sequence length="494" mass="54797">MAVTPPAPTAADRAQAARERAEIDTSCRGPVLYYAASAVFWLLVGTVLAVIASIKLHSPYFLTDSPYLTFGRVRMAHLQAVGVGWSGMSAMAGGCWLMCRLSRATLPYPRLLLVAATLWNVGMVANVVGILLGHGQSVEWLDAPRYTAPFLITSVAIFSAWTAATFVRRREPHVYVTQWYIFAAVFWFPVLYLITVAMIFWVPSTGVVQMVVNWWFGHNYLGLWLTPFGVGSAYYLIPKIIGRPVHSYYLSIVGFWSLALFYSWAGMHHLIGGPIPAWLATASTVGSMMMFIPVIAVAINHHMTMLGSFHMLRYSPALRFTVFGAMTYTAVSFQGSIESLKGFSEVAHFTHYTVAHAHLGAYGFFTMVMFGQLYYMIPRLTGREWCSARLISLHFWCDAIGISIYFVALTFPGWTQGRMMNDPNVPWGNIVEYMKPYLFTRSVSGVLMGVGHVAFAVLLVMNLAGWGRRRGTGPTWFAEPPPADQKQLAGAAAD</sequence>
<dbReference type="InterPro" id="IPR023616">
    <property type="entry name" value="Cyt_c_oxase-like_su1_dom"/>
</dbReference>
<dbReference type="GO" id="GO:0009060">
    <property type="term" value="P:aerobic respiration"/>
    <property type="evidence" value="ECO:0007669"/>
    <property type="project" value="InterPro"/>
</dbReference>
<dbReference type="GO" id="GO:0016020">
    <property type="term" value="C:membrane"/>
    <property type="evidence" value="ECO:0007669"/>
    <property type="project" value="InterPro"/>
</dbReference>
<feature type="domain" description="Cytochrome oxidase subunit I profile" evidence="4">
    <location>
        <begin position="37"/>
        <end position="482"/>
    </location>
</feature>
<gene>
    <name evidence="5" type="ORF">ETAA1_01610</name>
</gene>
<protein>
    <recommendedName>
        <fullName evidence="4">Cytochrome oxidase subunit I profile domain-containing protein</fullName>
    </recommendedName>
</protein>
<keyword evidence="6" id="KW-1185">Reference proteome</keyword>
<feature type="transmembrane region" description="Helical" evidence="3">
    <location>
        <begin position="248"/>
        <end position="265"/>
    </location>
</feature>
<dbReference type="Gene3D" id="1.20.210.10">
    <property type="entry name" value="Cytochrome c oxidase-like, subunit I domain"/>
    <property type="match status" value="1"/>
</dbReference>
<dbReference type="GO" id="GO:0004129">
    <property type="term" value="F:cytochrome-c oxidase activity"/>
    <property type="evidence" value="ECO:0007669"/>
    <property type="project" value="InterPro"/>
</dbReference>
<keyword evidence="1" id="KW-0813">Transport</keyword>
<keyword evidence="3" id="KW-1133">Transmembrane helix</keyword>
<keyword evidence="1" id="KW-0249">Electron transport</keyword>
<feature type="region of interest" description="Disordered" evidence="2">
    <location>
        <begin position="474"/>
        <end position="494"/>
    </location>
</feature>
<dbReference type="GO" id="GO:0022904">
    <property type="term" value="P:respiratory electron transport chain"/>
    <property type="evidence" value="ECO:0007669"/>
    <property type="project" value="TreeGrafter"/>
</dbReference>
<evidence type="ECO:0000256" key="3">
    <source>
        <dbReference type="SAM" id="Phobius"/>
    </source>
</evidence>
<dbReference type="InterPro" id="IPR036927">
    <property type="entry name" value="Cyt_c_oxase-like_su1_sf"/>
</dbReference>
<feature type="transmembrane region" description="Helical" evidence="3">
    <location>
        <begin position="111"/>
        <end position="134"/>
    </location>
</feature>
<name>A0A517XLD3_9BACT</name>
<evidence type="ECO:0000259" key="4">
    <source>
        <dbReference type="PROSITE" id="PS50855"/>
    </source>
</evidence>
<dbReference type="SUPFAM" id="SSF81442">
    <property type="entry name" value="Cytochrome c oxidase subunit I-like"/>
    <property type="match status" value="1"/>
</dbReference>
<feature type="transmembrane region" description="Helical" evidence="3">
    <location>
        <begin position="146"/>
        <end position="167"/>
    </location>
</feature>
<organism evidence="5 6">
    <name type="scientific">Urbifossiella limnaea</name>
    <dbReference type="NCBI Taxonomy" id="2528023"/>
    <lineage>
        <taxon>Bacteria</taxon>
        <taxon>Pseudomonadati</taxon>
        <taxon>Planctomycetota</taxon>
        <taxon>Planctomycetia</taxon>
        <taxon>Gemmatales</taxon>
        <taxon>Gemmataceae</taxon>
        <taxon>Urbifossiella</taxon>
    </lineage>
</organism>
<feature type="transmembrane region" description="Helical" evidence="3">
    <location>
        <begin position="277"/>
        <end position="299"/>
    </location>
</feature>
<evidence type="ECO:0000256" key="1">
    <source>
        <dbReference type="ARBA" id="ARBA00022660"/>
    </source>
</evidence>
<evidence type="ECO:0000256" key="2">
    <source>
        <dbReference type="SAM" id="MobiDB-lite"/>
    </source>
</evidence>
<dbReference type="OrthoDB" id="9805440at2"/>
<dbReference type="KEGG" id="uli:ETAA1_01610"/>
<evidence type="ECO:0000313" key="6">
    <source>
        <dbReference type="Proteomes" id="UP000319576"/>
    </source>
</evidence>
<feature type="transmembrane region" description="Helical" evidence="3">
    <location>
        <begin position="179"/>
        <end position="202"/>
    </location>
</feature>
<feature type="transmembrane region" description="Helical" evidence="3">
    <location>
        <begin position="31"/>
        <end position="56"/>
    </location>
</feature>
<dbReference type="InterPro" id="IPR000883">
    <property type="entry name" value="Cyt_C_Oxase_1"/>
</dbReference>
<dbReference type="AlphaFoldDB" id="A0A517XLD3"/>
<feature type="transmembrane region" description="Helical" evidence="3">
    <location>
        <begin position="357"/>
        <end position="375"/>
    </location>
</feature>
<proteinExistence type="predicted"/>
<dbReference type="Pfam" id="PF00115">
    <property type="entry name" value="COX1"/>
    <property type="match status" value="1"/>
</dbReference>
<feature type="transmembrane region" description="Helical" evidence="3">
    <location>
        <begin position="214"/>
        <end position="236"/>
    </location>
</feature>
<keyword evidence="1" id="KW-0679">Respiratory chain</keyword>
<reference evidence="5 6" key="1">
    <citation type="submission" date="2019-02" db="EMBL/GenBank/DDBJ databases">
        <title>Deep-cultivation of Planctomycetes and their phenomic and genomic characterization uncovers novel biology.</title>
        <authorList>
            <person name="Wiegand S."/>
            <person name="Jogler M."/>
            <person name="Boedeker C."/>
            <person name="Pinto D."/>
            <person name="Vollmers J."/>
            <person name="Rivas-Marin E."/>
            <person name="Kohn T."/>
            <person name="Peeters S.H."/>
            <person name="Heuer A."/>
            <person name="Rast P."/>
            <person name="Oberbeckmann S."/>
            <person name="Bunk B."/>
            <person name="Jeske O."/>
            <person name="Meyerdierks A."/>
            <person name="Storesund J.E."/>
            <person name="Kallscheuer N."/>
            <person name="Luecker S."/>
            <person name="Lage O.M."/>
            <person name="Pohl T."/>
            <person name="Merkel B.J."/>
            <person name="Hornburger P."/>
            <person name="Mueller R.-W."/>
            <person name="Bruemmer F."/>
            <person name="Labrenz M."/>
            <person name="Spormann A.M."/>
            <person name="Op den Camp H."/>
            <person name="Overmann J."/>
            <person name="Amann R."/>
            <person name="Jetten M.S.M."/>
            <person name="Mascher T."/>
            <person name="Medema M.H."/>
            <person name="Devos D.P."/>
            <person name="Kaster A.-K."/>
            <person name="Ovreas L."/>
            <person name="Rohde M."/>
            <person name="Galperin M.Y."/>
            <person name="Jogler C."/>
        </authorList>
    </citation>
    <scope>NUCLEOTIDE SEQUENCE [LARGE SCALE GENOMIC DNA]</scope>
    <source>
        <strain evidence="5 6">ETA_A1</strain>
    </source>
</reference>
<dbReference type="PANTHER" id="PTHR10422">
    <property type="entry name" value="CYTOCHROME C OXIDASE SUBUNIT 1"/>
    <property type="match status" value="1"/>
</dbReference>
<feature type="transmembrane region" description="Helical" evidence="3">
    <location>
        <begin position="395"/>
        <end position="414"/>
    </location>
</feature>
<keyword evidence="3" id="KW-0472">Membrane</keyword>
<dbReference type="PANTHER" id="PTHR10422:SF29">
    <property type="entry name" value="CYTOCHROME C OXIDASE SUBUNIT 1 HOMOLOG, BACTEROID"/>
    <property type="match status" value="1"/>
</dbReference>
<feature type="transmembrane region" description="Helical" evidence="3">
    <location>
        <begin position="76"/>
        <end position="99"/>
    </location>
</feature>
<dbReference type="RefSeq" id="WP_145233437.1">
    <property type="nucleotide sequence ID" value="NZ_CP036273.1"/>
</dbReference>
<evidence type="ECO:0000313" key="5">
    <source>
        <dbReference type="EMBL" id="QDU18276.1"/>
    </source>
</evidence>
<accession>A0A517XLD3</accession>
<dbReference type="Proteomes" id="UP000319576">
    <property type="component" value="Chromosome"/>
</dbReference>
<dbReference type="GO" id="GO:0015990">
    <property type="term" value="P:electron transport coupled proton transport"/>
    <property type="evidence" value="ECO:0007669"/>
    <property type="project" value="TreeGrafter"/>
</dbReference>
<dbReference type="GO" id="GO:0020037">
    <property type="term" value="F:heme binding"/>
    <property type="evidence" value="ECO:0007669"/>
    <property type="project" value="InterPro"/>
</dbReference>